<comment type="caution">
    <text evidence="4">The sequence shown here is derived from an EMBL/GenBank/DDBJ whole genome shotgun (WGS) entry which is preliminary data.</text>
</comment>
<evidence type="ECO:0000256" key="2">
    <source>
        <dbReference type="SAM" id="Phobius"/>
    </source>
</evidence>
<feature type="chain" id="PRO_5047208435" evidence="3">
    <location>
        <begin position="22"/>
        <end position="153"/>
    </location>
</feature>
<keyword evidence="3" id="KW-0732">Signal</keyword>
<evidence type="ECO:0000256" key="1">
    <source>
        <dbReference type="SAM" id="MobiDB-lite"/>
    </source>
</evidence>
<keyword evidence="2" id="KW-0812">Transmembrane</keyword>
<proteinExistence type="predicted"/>
<name>A0ABQ8IJG7_9ROSI</name>
<organism evidence="4 5">
    <name type="scientific">Xanthoceras sorbifolium</name>
    <dbReference type="NCBI Taxonomy" id="99658"/>
    <lineage>
        <taxon>Eukaryota</taxon>
        <taxon>Viridiplantae</taxon>
        <taxon>Streptophyta</taxon>
        <taxon>Embryophyta</taxon>
        <taxon>Tracheophyta</taxon>
        <taxon>Spermatophyta</taxon>
        <taxon>Magnoliopsida</taxon>
        <taxon>eudicotyledons</taxon>
        <taxon>Gunneridae</taxon>
        <taxon>Pentapetalae</taxon>
        <taxon>rosids</taxon>
        <taxon>malvids</taxon>
        <taxon>Sapindales</taxon>
        <taxon>Sapindaceae</taxon>
        <taxon>Xanthoceroideae</taxon>
        <taxon>Xanthoceras</taxon>
    </lineage>
</organism>
<evidence type="ECO:0000256" key="3">
    <source>
        <dbReference type="SAM" id="SignalP"/>
    </source>
</evidence>
<evidence type="ECO:0000313" key="4">
    <source>
        <dbReference type="EMBL" id="KAH7576815.1"/>
    </source>
</evidence>
<sequence>MDRRVLVFLVMAAILAVQAMADESEVNQHGVGSENKDEGNGVVAGEADRPASSPSESSGDEYPEIRRMGKHHSDKSVAGGGVIIGGLVTAIFAAVFCYIRVTRRKDGLGGHIQELVRGFPVGLFKSVWEYPEKAKISHLEDSGLGFTFRSLSL</sequence>
<dbReference type="PANTHER" id="PTHR34558:SF4">
    <property type="entry name" value="TRANSMEMBRANE PROTEIN"/>
    <property type="match status" value="1"/>
</dbReference>
<feature type="region of interest" description="Disordered" evidence="1">
    <location>
        <begin position="25"/>
        <end position="73"/>
    </location>
</feature>
<evidence type="ECO:0000313" key="5">
    <source>
        <dbReference type="Proteomes" id="UP000827721"/>
    </source>
</evidence>
<keyword evidence="2" id="KW-0472">Membrane</keyword>
<dbReference type="EMBL" id="JAFEMO010000001">
    <property type="protein sequence ID" value="KAH7576815.1"/>
    <property type="molecule type" value="Genomic_DNA"/>
</dbReference>
<gene>
    <name evidence="4" type="ORF">JRO89_XS01G0156300</name>
</gene>
<dbReference type="PANTHER" id="PTHR34558">
    <property type="entry name" value="EXPRESSED PROTEIN"/>
    <property type="match status" value="1"/>
</dbReference>
<feature type="signal peptide" evidence="3">
    <location>
        <begin position="1"/>
        <end position="21"/>
    </location>
</feature>
<keyword evidence="2" id="KW-1133">Transmembrane helix</keyword>
<keyword evidence="5" id="KW-1185">Reference proteome</keyword>
<feature type="transmembrane region" description="Helical" evidence="2">
    <location>
        <begin position="77"/>
        <end position="99"/>
    </location>
</feature>
<protein>
    <submittedName>
        <fullName evidence="4">Uncharacterized protein</fullName>
    </submittedName>
</protein>
<dbReference type="Proteomes" id="UP000827721">
    <property type="component" value="Unassembled WGS sequence"/>
</dbReference>
<accession>A0ABQ8IJG7</accession>
<reference evidence="4 5" key="1">
    <citation type="submission" date="2021-02" db="EMBL/GenBank/DDBJ databases">
        <title>Plant Genome Project.</title>
        <authorList>
            <person name="Zhang R.-G."/>
        </authorList>
    </citation>
    <scope>NUCLEOTIDE SEQUENCE [LARGE SCALE GENOMIC DNA]</scope>
    <source>
        <tissue evidence="4">Leaves</tissue>
    </source>
</reference>